<dbReference type="EMBL" id="CAJNIZ010004914">
    <property type="protein sequence ID" value="CAE7237215.1"/>
    <property type="molecule type" value="Genomic_DNA"/>
</dbReference>
<sequence length="356" mass="40526">MYLVWTSDLSPYLTDSAASRMVMAIIPAERYIIDPITGVNLTLQAACLAIAESFNRLSREGLNVCDLYSGETVMELRGYVTAFRGDWKALKQTFNFKRYADQVCWQCAATKGLSPESLALAYTNVNTDAPWVATIGDTLPWDYEPGYTLLEGFDVKFIHADLLHIYHLGTGRDLVGSALVHMLETRGFFEGSNIAARLASATLEVRRFCKERKLPLKLHKLSRSKLNWNTADMPELRSSGYDTYVVKWLVEVTTRHSAQLPAQLCTALWTADQILSTLAKAGRWLSVEEQELKECYGALFTRSYVEVANSSLERRKRAYRLRPKLHLWHHILKESRPPRINPHVFSTWTDEDALKK</sequence>
<organism evidence="1 2">
    <name type="scientific">Symbiodinium pilosum</name>
    <name type="common">Dinoflagellate</name>
    <dbReference type="NCBI Taxonomy" id="2952"/>
    <lineage>
        <taxon>Eukaryota</taxon>
        <taxon>Sar</taxon>
        <taxon>Alveolata</taxon>
        <taxon>Dinophyceae</taxon>
        <taxon>Suessiales</taxon>
        <taxon>Symbiodiniaceae</taxon>
        <taxon>Symbiodinium</taxon>
    </lineage>
</organism>
<protein>
    <submittedName>
        <fullName evidence="1">Uncharacterized protein</fullName>
    </submittedName>
</protein>
<evidence type="ECO:0000313" key="1">
    <source>
        <dbReference type="EMBL" id="CAE7237215.1"/>
    </source>
</evidence>
<gene>
    <name evidence="1" type="ORF">SPIL2461_LOCUS3908</name>
</gene>
<proteinExistence type="predicted"/>
<evidence type="ECO:0000313" key="2">
    <source>
        <dbReference type="Proteomes" id="UP000649617"/>
    </source>
</evidence>
<dbReference type="Proteomes" id="UP000649617">
    <property type="component" value="Unassembled WGS sequence"/>
</dbReference>
<dbReference type="AlphaFoldDB" id="A0A812KWD1"/>
<name>A0A812KWD1_SYMPI</name>
<dbReference type="OrthoDB" id="436140at2759"/>
<accession>A0A812KWD1</accession>
<comment type="caution">
    <text evidence="1">The sequence shown here is derived from an EMBL/GenBank/DDBJ whole genome shotgun (WGS) entry which is preliminary data.</text>
</comment>
<keyword evidence="2" id="KW-1185">Reference proteome</keyword>
<reference evidence="1" key="1">
    <citation type="submission" date="2021-02" db="EMBL/GenBank/DDBJ databases">
        <authorList>
            <person name="Dougan E. K."/>
            <person name="Rhodes N."/>
            <person name="Thang M."/>
            <person name="Chan C."/>
        </authorList>
    </citation>
    <scope>NUCLEOTIDE SEQUENCE</scope>
</reference>